<dbReference type="AlphaFoldDB" id="A0AAX6H4M4"/>
<feature type="compositionally biased region" description="Low complexity" evidence="1">
    <location>
        <begin position="60"/>
        <end position="84"/>
    </location>
</feature>
<accession>A0AAX6H4M4</accession>
<reference evidence="2" key="1">
    <citation type="journal article" date="2023" name="GigaByte">
        <title>Genome assembly of the bearded iris, Iris pallida Lam.</title>
        <authorList>
            <person name="Bruccoleri R.E."/>
            <person name="Oakeley E.J."/>
            <person name="Faust A.M.E."/>
            <person name="Altorfer M."/>
            <person name="Dessus-Babus S."/>
            <person name="Burckhardt D."/>
            <person name="Oertli M."/>
            <person name="Naumann U."/>
            <person name="Petersen F."/>
            <person name="Wong J."/>
        </authorList>
    </citation>
    <scope>NUCLEOTIDE SEQUENCE</scope>
    <source>
        <strain evidence="2">GSM-AAB239-AS_SAM_17_03QT</strain>
    </source>
</reference>
<feature type="region of interest" description="Disordered" evidence="1">
    <location>
        <begin position="43"/>
        <end position="135"/>
    </location>
</feature>
<keyword evidence="3" id="KW-1185">Reference proteome</keyword>
<dbReference type="EMBL" id="JANAVB010013200">
    <property type="protein sequence ID" value="KAJ6835684.1"/>
    <property type="molecule type" value="Genomic_DNA"/>
</dbReference>
<feature type="compositionally biased region" description="Low complexity" evidence="1">
    <location>
        <begin position="103"/>
        <end position="121"/>
    </location>
</feature>
<evidence type="ECO:0000313" key="2">
    <source>
        <dbReference type="EMBL" id="KAJ6835684.1"/>
    </source>
</evidence>
<evidence type="ECO:0000313" key="3">
    <source>
        <dbReference type="Proteomes" id="UP001140949"/>
    </source>
</evidence>
<name>A0AAX6H4M4_IRIPA</name>
<protein>
    <submittedName>
        <fullName evidence="2">SWI/SNF-related matrix-associated actin-dependent regulator of chromatin subfamily A member 3-like 3</fullName>
    </submittedName>
</protein>
<evidence type="ECO:0000256" key="1">
    <source>
        <dbReference type="SAM" id="MobiDB-lite"/>
    </source>
</evidence>
<comment type="caution">
    <text evidence="2">The sequence shown here is derived from an EMBL/GenBank/DDBJ whole genome shotgun (WGS) entry which is preliminary data.</text>
</comment>
<organism evidence="2 3">
    <name type="scientific">Iris pallida</name>
    <name type="common">Sweet iris</name>
    <dbReference type="NCBI Taxonomy" id="29817"/>
    <lineage>
        <taxon>Eukaryota</taxon>
        <taxon>Viridiplantae</taxon>
        <taxon>Streptophyta</taxon>
        <taxon>Embryophyta</taxon>
        <taxon>Tracheophyta</taxon>
        <taxon>Spermatophyta</taxon>
        <taxon>Magnoliopsida</taxon>
        <taxon>Liliopsida</taxon>
        <taxon>Asparagales</taxon>
        <taxon>Iridaceae</taxon>
        <taxon>Iridoideae</taxon>
        <taxon>Irideae</taxon>
        <taxon>Iris</taxon>
    </lineage>
</organism>
<gene>
    <name evidence="2" type="ORF">M6B38_330620</name>
</gene>
<reference evidence="2" key="2">
    <citation type="submission" date="2023-04" db="EMBL/GenBank/DDBJ databases">
        <authorList>
            <person name="Bruccoleri R.E."/>
            <person name="Oakeley E.J."/>
            <person name="Faust A.-M."/>
            <person name="Dessus-Babus S."/>
            <person name="Altorfer M."/>
            <person name="Burckhardt D."/>
            <person name="Oertli M."/>
            <person name="Naumann U."/>
            <person name="Petersen F."/>
            <person name="Wong J."/>
        </authorList>
    </citation>
    <scope>NUCLEOTIDE SEQUENCE</scope>
    <source>
        <strain evidence="2">GSM-AAB239-AS_SAM_17_03QT</strain>
        <tissue evidence="2">Leaf</tissue>
    </source>
</reference>
<sequence>MQTLTKKKTEDLEEGWGESMAAARLAPYLNAWTIRAIMPPAAFAHRRAPRARSPTGDVRLSPMLSLRSSSSSPTSSIGSWSGRPTPRRCRPAAARGSSKKARSSTSPSSRTTPGRSSTSTGEKVIAVISHEMNPV</sequence>
<proteinExistence type="predicted"/>
<dbReference type="Proteomes" id="UP001140949">
    <property type="component" value="Unassembled WGS sequence"/>
</dbReference>